<organism evidence="1 2">
    <name type="scientific">Jaapia argillacea MUCL 33604</name>
    <dbReference type="NCBI Taxonomy" id="933084"/>
    <lineage>
        <taxon>Eukaryota</taxon>
        <taxon>Fungi</taxon>
        <taxon>Dikarya</taxon>
        <taxon>Basidiomycota</taxon>
        <taxon>Agaricomycotina</taxon>
        <taxon>Agaricomycetes</taxon>
        <taxon>Agaricomycetidae</taxon>
        <taxon>Jaapiales</taxon>
        <taxon>Jaapiaceae</taxon>
        <taxon>Jaapia</taxon>
    </lineage>
</organism>
<accession>A0A067Q6P6</accession>
<sequence>MSKEATLSSMDKKGHYVASTPDKPLLDRLCPSLLARVYTDFASYHYSRFKRKGDKNDMEKGVDYDRKALALRPIGHSHRHDSLLNLTILLRARFERWSVVDDLREVILLNREALALCPKGHPSHTRAVNSLFHSIFMSHRHSGTMHDLEEAIRHAKDALALSPIGNRHRISSLSNLAVSLSWLYLKTGQREDLEQSIKYTREIISLRKTNLGPHYTNLAIVLQFRHSYSQDPKDLEETIKFAKLGVSLPPRRDSTLTALAIGLESRGGEDDLEESIVLYREALQLCPYGHIDHTLRLSTLAGALRRRYARTGQREDLEEAEMFERHSIAIKAFGST</sequence>
<evidence type="ECO:0008006" key="3">
    <source>
        <dbReference type="Google" id="ProtNLM"/>
    </source>
</evidence>
<dbReference type="STRING" id="933084.A0A067Q6P6"/>
<dbReference type="HOGENOM" id="CLU_001305_7_1_1"/>
<protein>
    <recommendedName>
        <fullName evidence="3">Anaphase-promoting complex subunit 5 domain-containing protein</fullName>
    </recommendedName>
</protein>
<name>A0A067Q6P6_9AGAM</name>
<reference evidence="2" key="1">
    <citation type="journal article" date="2014" name="Proc. Natl. Acad. Sci. U.S.A.">
        <title>Extensive sampling of basidiomycete genomes demonstrates inadequacy of the white-rot/brown-rot paradigm for wood decay fungi.</title>
        <authorList>
            <person name="Riley R."/>
            <person name="Salamov A.A."/>
            <person name="Brown D.W."/>
            <person name="Nagy L.G."/>
            <person name="Floudas D."/>
            <person name="Held B.W."/>
            <person name="Levasseur A."/>
            <person name="Lombard V."/>
            <person name="Morin E."/>
            <person name="Otillar R."/>
            <person name="Lindquist E.A."/>
            <person name="Sun H."/>
            <person name="LaButti K.M."/>
            <person name="Schmutz J."/>
            <person name="Jabbour D."/>
            <person name="Luo H."/>
            <person name="Baker S.E."/>
            <person name="Pisabarro A.G."/>
            <person name="Walton J.D."/>
            <person name="Blanchette R.A."/>
            <person name="Henrissat B."/>
            <person name="Martin F."/>
            <person name="Cullen D."/>
            <person name="Hibbett D.S."/>
            <person name="Grigoriev I.V."/>
        </authorList>
    </citation>
    <scope>NUCLEOTIDE SEQUENCE [LARGE SCALE GENOMIC DNA]</scope>
    <source>
        <strain evidence="2">MUCL 33604</strain>
    </source>
</reference>
<dbReference type="InterPro" id="IPR011990">
    <property type="entry name" value="TPR-like_helical_dom_sf"/>
</dbReference>
<dbReference type="AlphaFoldDB" id="A0A067Q6P6"/>
<dbReference type="Proteomes" id="UP000027265">
    <property type="component" value="Unassembled WGS sequence"/>
</dbReference>
<dbReference type="SUPFAM" id="SSF81901">
    <property type="entry name" value="HCP-like"/>
    <property type="match status" value="1"/>
</dbReference>
<dbReference type="InParanoid" id="A0A067Q6P6"/>
<keyword evidence="2" id="KW-1185">Reference proteome</keyword>
<gene>
    <name evidence="1" type="ORF">JAAARDRAFT_172292</name>
</gene>
<dbReference type="OrthoDB" id="2972126at2759"/>
<evidence type="ECO:0000313" key="2">
    <source>
        <dbReference type="Proteomes" id="UP000027265"/>
    </source>
</evidence>
<dbReference type="EMBL" id="KL197712">
    <property type="protein sequence ID" value="KDQ61830.1"/>
    <property type="molecule type" value="Genomic_DNA"/>
</dbReference>
<dbReference type="Gene3D" id="1.25.40.10">
    <property type="entry name" value="Tetratricopeptide repeat domain"/>
    <property type="match status" value="1"/>
</dbReference>
<proteinExistence type="predicted"/>
<evidence type="ECO:0000313" key="1">
    <source>
        <dbReference type="EMBL" id="KDQ61830.1"/>
    </source>
</evidence>